<accession>A0A7J8AME7</accession>
<dbReference type="Proteomes" id="UP000527355">
    <property type="component" value="Unassembled WGS sequence"/>
</dbReference>
<evidence type="ECO:0000313" key="1">
    <source>
        <dbReference type="EMBL" id="KAF6387396.1"/>
    </source>
</evidence>
<proteinExistence type="predicted"/>
<reference evidence="1 2" key="1">
    <citation type="journal article" date="2020" name="Nature">
        <title>Six reference-quality genomes reveal evolution of bat adaptations.</title>
        <authorList>
            <person name="Jebb D."/>
            <person name="Huang Z."/>
            <person name="Pippel M."/>
            <person name="Hughes G.M."/>
            <person name="Lavrichenko K."/>
            <person name="Devanna P."/>
            <person name="Winkler S."/>
            <person name="Jermiin L.S."/>
            <person name="Skirmuntt E.C."/>
            <person name="Katzourakis A."/>
            <person name="Burkitt-Gray L."/>
            <person name="Ray D.A."/>
            <person name="Sullivan K.A.M."/>
            <person name="Roscito J.G."/>
            <person name="Kirilenko B.M."/>
            <person name="Davalos L.M."/>
            <person name="Corthals A.P."/>
            <person name="Power M.L."/>
            <person name="Jones G."/>
            <person name="Ransome R.D."/>
            <person name="Dechmann D.K.N."/>
            <person name="Locatelli A.G."/>
            <person name="Puechmaille S.J."/>
            <person name="Fedrigo O."/>
            <person name="Jarvis E.D."/>
            <person name="Hiller M."/>
            <person name="Vernes S.C."/>
            <person name="Myers E.W."/>
            <person name="Teeling E.C."/>
        </authorList>
    </citation>
    <scope>NUCLEOTIDE SEQUENCE [LARGE SCALE GENOMIC DNA]</scope>
    <source>
        <strain evidence="1">MMyoMyo1</strain>
        <tissue evidence="1">Flight muscle</tissue>
    </source>
</reference>
<organism evidence="1 2">
    <name type="scientific">Myotis myotis</name>
    <name type="common">Greater mouse-eared bat</name>
    <name type="synonym">Vespertilio myotis</name>
    <dbReference type="NCBI Taxonomy" id="51298"/>
    <lineage>
        <taxon>Eukaryota</taxon>
        <taxon>Metazoa</taxon>
        <taxon>Chordata</taxon>
        <taxon>Craniata</taxon>
        <taxon>Vertebrata</taxon>
        <taxon>Euteleostomi</taxon>
        <taxon>Mammalia</taxon>
        <taxon>Eutheria</taxon>
        <taxon>Laurasiatheria</taxon>
        <taxon>Chiroptera</taxon>
        <taxon>Yangochiroptera</taxon>
        <taxon>Vespertilionidae</taxon>
        <taxon>Myotis</taxon>
    </lineage>
</organism>
<keyword evidence="2" id="KW-1185">Reference proteome</keyword>
<gene>
    <name evidence="1" type="ORF">mMyoMyo1_007898</name>
</gene>
<evidence type="ECO:0000313" key="2">
    <source>
        <dbReference type="Proteomes" id="UP000527355"/>
    </source>
</evidence>
<protein>
    <submittedName>
        <fullName evidence="1">Uncharacterized protein</fullName>
    </submittedName>
</protein>
<sequence>MNCMILILNSFSDILHASISFGSFSDDSSFSFLWGFLCLPIFALTEGSRCRVMRGLLLRWQWLLGRRLLLVGTACAVACSSGGSSGWWRWAACVAAAPRTGAGCSQDCCCLDRGRLCMAVAPGRAWVACAAAIPQMGAGCSWGCCSLYGGVFLT</sequence>
<comment type="caution">
    <text evidence="1">The sequence shown here is derived from an EMBL/GenBank/DDBJ whole genome shotgun (WGS) entry which is preliminary data.</text>
</comment>
<dbReference type="AlphaFoldDB" id="A0A7J8AME7"/>
<name>A0A7J8AME7_MYOMY</name>
<dbReference type="EMBL" id="JABWUV010000001">
    <property type="protein sequence ID" value="KAF6387396.1"/>
    <property type="molecule type" value="Genomic_DNA"/>
</dbReference>